<evidence type="ECO:0000256" key="8">
    <source>
        <dbReference type="ARBA" id="ARBA00022691"/>
    </source>
</evidence>
<accession>A0A1I5E3X5</accession>
<keyword evidence="7 12" id="KW-0808">Transferase</keyword>
<keyword evidence="6 12" id="KW-0489">Methyltransferase</keyword>
<dbReference type="PANTHER" id="PTHR11579:SF0">
    <property type="entry name" value="PROTEIN-L-ISOASPARTATE(D-ASPARTATE) O-METHYLTRANSFERASE"/>
    <property type="match status" value="1"/>
</dbReference>
<evidence type="ECO:0000256" key="4">
    <source>
        <dbReference type="ARBA" id="ARBA00013346"/>
    </source>
</evidence>
<evidence type="ECO:0000256" key="2">
    <source>
        <dbReference type="ARBA" id="ARBA00005369"/>
    </source>
</evidence>
<protein>
    <recommendedName>
        <fullName evidence="4">Protein-L-isoaspartate O-methyltransferase</fullName>
        <ecNumber evidence="3">2.1.1.77</ecNumber>
    </recommendedName>
    <alternativeName>
        <fullName evidence="11">L-isoaspartyl protein carboxyl methyltransferase</fullName>
    </alternativeName>
    <alternativeName>
        <fullName evidence="9">Protein L-isoaspartyl methyltransferase</fullName>
    </alternativeName>
    <alternativeName>
        <fullName evidence="10">Protein-beta-aspartate methyltransferase</fullName>
    </alternativeName>
</protein>
<dbReference type="Gene3D" id="3.40.50.150">
    <property type="entry name" value="Vaccinia Virus protein VP39"/>
    <property type="match status" value="1"/>
</dbReference>
<dbReference type="PANTHER" id="PTHR11579">
    <property type="entry name" value="PROTEIN-L-ISOASPARTATE O-METHYLTRANSFERASE"/>
    <property type="match status" value="1"/>
</dbReference>
<gene>
    <name evidence="12" type="ORF">SAMN05421854_101478</name>
</gene>
<dbReference type="AlphaFoldDB" id="A0A1I5E3X5"/>
<keyword evidence="5" id="KW-0963">Cytoplasm</keyword>
<dbReference type="RefSeq" id="WP_093572057.1">
    <property type="nucleotide sequence ID" value="NZ_FOWC01000001.1"/>
</dbReference>
<evidence type="ECO:0000256" key="3">
    <source>
        <dbReference type="ARBA" id="ARBA00011890"/>
    </source>
</evidence>
<sequence length="403" mass="44345">MADSDRARERRAGPASLADWLRKSGTLTPRWESAFALTNRAEFVPRHAWADDGARLPWPIERGSTEWLRAVFSDTAIITQFDEGRVTWPDIGHQATGFIPQPSAVLRILNALDLQPWHTVLVTGTGTGYLAALLGACLGDQAVTAVETGNAIHHNRSTLRETGHDRIEAVAADGAAGLPRRAPYSRIVSAAEVVAGRIPTAWLRQSVSGGTILTPWTTGFHGSGVLKLVVHDGTAHGRIVDDVTRIPLRPRPLPPGHAERMRRLVEDDASATESATWADPREIGEDPNAAMAIGLHLPGVQREILVQDAHRWKVLLYDLATESAAICHVTPESTHRGLYKVRRYGPEPLWEHAVTAWRWWQNAGRPDRGRFGVTMTHTGQWCWLDKPDNPLPVLVEPEIGGTR</sequence>
<dbReference type="GO" id="GO:0004719">
    <property type="term" value="F:protein-L-isoaspartate (D-aspartate) O-methyltransferase activity"/>
    <property type="evidence" value="ECO:0007669"/>
    <property type="project" value="UniProtKB-EC"/>
</dbReference>
<proteinExistence type="inferred from homology"/>
<evidence type="ECO:0000313" key="12">
    <source>
        <dbReference type="EMBL" id="SFO06077.1"/>
    </source>
</evidence>
<dbReference type="InterPro" id="IPR029063">
    <property type="entry name" value="SAM-dependent_MTases_sf"/>
</dbReference>
<evidence type="ECO:0000256" key="11">
    <source>
        <dbReference type="ARBA" id="ARBA00031350"/>
    </source>
</evidence>
<evidence type="ECO:0000256" key="7">
    <source>
        <dbReference type="ARBA" id="ARBA00022679"/>
    </source>
</evidence>
<keyword evidence="8" id="KW-0949">S-adenosyl-L-methionine</keyword>
<dbReference type="EC" id="2.1.1.77" evidence="3"/>
<reference evidence="12 13" key="1">
    <citation type="submission" date="2016-10" db="EMBL/GenBank/DDBJ databases">
        <authorList>
            <person name="de Groot N.N."/>
        </authorList>
    </citation>
    <scope>NUCLEOTIDE SEQUENCE [LARGE SCALE GENOMIC DNA]</scope>
    <source>
        <strain evidence="12 13">DSM 44637</strain>
    </source>
</reference>
<comment type="similarity">
    <text evidence="2">Belongs to the methyltransferase superfamily. L-isoaspartyl/D-aspartyl protein methyltransferase family.</text>
</comment>
<evidence type="ECO:0000256" key="5">
    <source>
        <dbReference type="ARBA" id="ARBA00022490"/>
    </source>
</evidence>
<evidence type="ECO:0000256" key="9">
    <source>
        <dbReference type="ARBA" id="ARBA00030757"/>
    </source>
</evidence>
<dbReference type="InterPro" id="IPR000682">
    <property type="entry name" value="PCMT"/>
</dbReference>
<dbReference type="PROSITE" id="PS01279">
    <property type="entry name" value="PCMT"/>
    <property type="match status" value="1"/>
</dbReference>
<dbReference type="SUPFAM" id="SSF53335">
    <property type="entry name" value="S-adenosyl-L-methionine-dependent methyltransferases"/>
    <property type="match status" value="1"/>
</dbReference>
<dbReference type="STRING" id="112413.SAMN05421854_101478"/>
<comment type="subcellular location">
    <subcellularLocation>
        <location evidence="1">Cytoplasm</location>
    </subcellularLocation>
</comment>
<dbReference type="GO" id="GO:0005737">
    <property type="term" value="C:cytoplasm"/>
    <property type="evidence" value="ECO:0007669"/>
    <property type="project" value="UniProtKB-SubCell"/>
</dbReference>
<dbReference type="GO" id="GO:0032259">
    <property type="term" value="P:methylation"/>
    <property type="evidence" value="ECO:0007669"/>
    <property type="project" value="UniProtKB-KW"/>
</dbReference>
<dbReference type="Pfam" id="PF01135">
    <property type="entry name" value="PCMT"/>
    <property type="match status" value="1"/>
</dbReference>
<name>A0A1I5E3X5_9PSEU</name>
<dbReference type="OrthoDB" id="5143400at2"/>
<dbReference type="Proteomes" id="UP000199137">
    <property type="component" value="Unassembled WGS sequence"/>
</dbReference>
<evidence type="ECO:0000313" key="13">
    <source>
        <dbReference type="Proteomes" id="UP000199137"/>
    </source>
</evidence>
<dbReference type="EMBL" id="FOWC01000001">
    <property type="protein sequence ID" value="SFO06077.1"/>
    <property type="molecule type" value="Genomic_DNA"/>
</dbReference>
<evidence type="ECO:0000256" key="10">
    <source>
        <dbReference type="ARBA" id="ARBA00031323"/>
    </source>
</evidence>
<organism evidence="12 13">
    <name type="scientific">Amycolatopsis rubida</name>
    <dbReference type="NCBI Taxonomy" id="112413"/>
    <lineage>
        <taxon>Bacteria</taxon>
        <taxon>Bacillati</taxon>
        <taxon>Actinomycetota</taxon>
        <taxon>Actinomycetes</taxon>
        <taxon>Pseudonocardiales</taxon>
        <taxon>Pseudonocardiaceae</taxon>
        <taxon>Amycolatopsis</taxon>
    </lineage>
</organism>
<evidence type="ECO:0000256" key="6">
    <source>
        <dbReference type="ARBA" id="ARBA00022603"/>
    </source>
</evidence>
<evidence type="ECO:0000256" key="1">
    <source>
        <dbReference type="ARBA" id="ARBA00004496"/>
    </source>
</evidence>